<dbReference type="SUPFAM" id="SSF53639">
    <property type="entry name" value="AraD/HMP-PK domain-like"/>
    <property type="match status" value="1"/>
</dbReference>
<dbReference type="NCBIfam" id="NF004855">
    <property type="entry name" value="PRK06208.1"/>
    <property type="match status" value="1"/>
</dbReference>
<dbReference type="PANTHER" id="PTHR10672:SF39">
    <property type="entry name" value="CLASS II ALDOLASE_ADDUCIN N-TERMINAL DOMAIN-CONTAINING PROTEIN"/>
    <property type="match status" value="1"/>
</dbReference>
<dbReference type="Pfam" id="PF00596">
    <property type="entry name" value="Aldolase_II"/>
    <property type="match status" value="1"/>
</dbReference>
<feature type="domain" description="Class II aldolase/adducin N-terminal" evidence="1">
    <location>
        <begin position="67"/>
        <end position="250"/>
    </location>
</feature>
<protein>
    <recommendedName>
        <fullName evidence="1">Class II aldolase/adducin N-terminal domain-containing protein</fullName>
    </recommendedName>
</protein>
<dbReference type="EMBL" id="JAWCUI010000035">
    <property type="protein sequence ID" value="KAL1893982.1"/>
    <property type="molecule type" value="Genomic_DNA"/>
</dbReference>
<evidence type="ECO:0000259" key="1">
    <source>
        <dbReference type="SMART" id="SM01007"/>
    </source>
</evidence>
<accession>A0ABR3Z1A6</accession>
<sequence>MAPSATTTETAPVEGQASTFGQQKLVTKGATGYQNDVHFLADKEGKIKLRAPPVFDTLEEQREYQKQHLAAAFRFFAQRGFEEGVSGHISLRDPVNPDQFWINPLSKYFGQMRVSDLVLVDEHGYVQPGGAQSPINGPAFAIHSQIHKARPDINAACHAHSVNSKAYSAFGRPIEMVYQDALRFYNDLAVYNRFGGTVLSADEGARIAQALGPTCTSIILQNHGILTCGRTVDEAAFKFMCLDRCCEAQMLVNASATRPGWEPIYINKEEAEFTHSKSGNPNKLWLGFQPYFDKITTEEPDTLE</sequence>
<evidence type="ECO:0000313" key="2">
    <source>
        <dbReference type="EMBL" id="KAL1893982.1"/>
    </source>
</evidence>
<dbReference type="InterPro" id="IPR036409">
    <property type="entry name" value="Aldolase_II/adducin_N_sf"/>
</dbReference>
<dbReference type="SMART" id="SM01007">
    <property type="entry name" value="Aldolase_II"/>
    <property type="match status" value="1"/>
</dbReference>
<dbReference type="Proteomes" id="UP001583186">
    <property type="component" value="Unassembled WGS sequence"/>
</dbReference>
<comment type="caution">
    <text evidence="2">The sequence shown here is derived from an EMBL/GenBank/DDBJ whole genome shotgun (WGS) entry which is preliminary data.</text>
</comment>
<reference evidence="2 3" key="1">
    <citation type="journal article" date="2024" name="IMA Fungus">
        <title>IMA Genome - F19 : A genome assembly and annotation guide to empower mycologists, including annotated draft genome sequences of Ceratocystis pirilliformis, Diaporthe australafricana, Fusarium ophioides, Paecilomyces lecythidis, and Sporothrix stenoceras.</title>
        <authorList>
            <person name="Aylward J."/>
            <person name="Wilson A.M."/>
            <person name="Visagie C.M."/>
            <person name="Spraker J."/>
            <person name="Barnes I."/>
            <person name="Buitendag C."/>
            <person name="Ceriani C."/>
            <person name="Del Mar Angel L."/>
            <person name="du Plessis D."/>
            <person name="Fuchs T."/>
            <person name="Gasser K."/>
            <person name="Kramer D."/>
            <person name="Li W."/>
            <person name="Munsamy K."/>
            <person name="Piso A."/>
            <person name="Price J.L."/>
            <person name="Sonnekus B."/>
            <person name="Thomas C."/>
            <person name="van der Nest A."/>
            <person name="van Dijk A."/>
            <person name="van Heerden A."/>
            <person name="van Vuuren N."/>
            <person name="Yilmaz N."/>
            <person name="Duong T.A."/>
            <person name="van der Merwe N.A."/>
            <person name="Wingfield M.J."/>
            <person name="Wingfield B.D."/>
        </authorList>
    </citation>
    <scope>NUCLEOTIDE SEQUENCE [LARGE SCALE GENOMIC DNA]</scope>
    <source>
        <strain evidence="2 3">CMW 5346</strain>
    </source>
</reference>
<keyword evidence="3" id="KW-1185">Reference proteome</keyword>
<proteinExistence type="predicted"/>
<dbReference type="InterPro" id="IPR001303">
    <property type="entry name" value="Aldolase_II/adducin_N"/>
</dbReference>
<organism evidence="2 3">
    <name type="scientific">Sporothrix stenoceras</name>
    <dbReference type="NCBI Taxonomy" id="5173"/>
    <lineage>
        <taxon>Eukaryota</taxon>
        <taxon>Fungi</taxon>
        <taxon>Dikarya</taxon>
        <taxon>Ascomycota</taxon>
        <taxon>Pezizomycotina</taxon>
        <taxon>Sordariomycetes</taxon>
        <taxon>Sordariomycetidae</taxon>
        <taxon>Ophiostomatales</taxon>
        <taxon>Ophiostomataceae</taxon>
        <taxon>Sporothrix</taxon>
    </lineage>
</organism>
<dbReference type="InterPro" id="IPR051017">
    <property type="entry name" value="Aldolase-II_Adducin_sf"/>
</dbReference>
<dbReference type="Gene3D" id="3.40.225.10">
    <property type="entry name" value="Class II aldolase/adducin N-terminal domain"/>
    <property type="match status" value="1"/>
</dbReference>
<evidence type="ECO:0000313" key="3">
    <source>
        <dbReference type="Proteomes" id="UP001583186"/>
    </source>
</evidence>
<dbReference type="PANTHER" id="PTHR10672">
    <property type="entry name" value="ADDUCIN"/>
    <property type="match status" value="1"/>
</dbReference>
<name>A0ABR3Z1A6_9PEZI</name>
<gene>
    <name evidence="2" type="ORF">Sste5346_006123</name>
</gene>